<name>A0A9N8VTT0_9GLOM</name>
<keyword evidence="2" id="KW-1185">Reference proteome</keyword>
<evidence type="ECO:0000313" key="2">
    <source>
        <dbReference type="Proteomes" id="UP000789759"/>
    </source>
</evidence>
<comment type="caution">
    <text evidence="1">The sequence shown here is derived from an EMBL/GenBank/DDBJ whole genome shotgun (WGS) entry which is preliminary data.</text>
</comment>
<dbReference type="EMBL" id="CAJVQA010000174">
    <property type="protein sequence ID" value="CAG8460291.1"/>
    <property type="molecule type" value="Genomic_DNA"/>
</dbReference>
<protein>
    <submittedName>
        <fullName evidence="1">20763_t:CDS:1</fullName>
    </submittedName>
</protein>
<dbReference type="Proteomes" id="UP000789759">
    <property type="component" value="Unassembled WGS sequence"/>
</dbReference>
<sequence>MEFSENIEHFLDTYDSIFSELSSEEIDKNIYTEETEISQLDESSDENTINKESDIIKISETTVNNLIEKLQKCCSCESKCSEKVLSDLLQSLVLKSLQINKKQRHYSMLILILSSNSKLFPKQTIKKYSLSYFDDICFLFFQMFWRFGYNAFRHVSSWIRESKLFIKTLRKQQGEALAVRKYTRTRVNRKITVNYEKDNVILLPFHYSYNHDTELSKILIRKPSKNVCDEYILYKHALKKSINDTNEDLDIQLITHILDYQAMRDAYEDNIKNTKTYDHSLFCVFSFNFVQNMELPYNPQQPGSKALKEANEGHTRNSVDRGFDSTKHMYAKFEAWCMDHMVDIIKQSASNNILVNFEKQEEVFRDWTSMFSTLYCKPSAIQKYHFFQFNYERTGII</sequence>
<dbReference type="PANTHER" id="PTHR34415">
    <property type="entry name" value="INTEGRASE CATALYTIC DOMAIN-CONTAINING PROTEIN"/>
    <property type="match status" value="1"/>
</dbReference>
<gene>
    <name evidence="1" type="ORF">CPELLU_LOCUS592</name>
</gene>
<dbReference type="AlphaFoldDB" id="A0A9N8VTT0"/>
<reference evidence="1" key="1">
    <citation type="submission" date="2021-06" db="EMBL/GenBank/DDBJ databases">
        <authorList>
            <person name="Kallberg Y."/>
            <person name="Tangrot J."/>
            <person name="Rosling A."/>
        </authorList>
    </citation>
    <scope>NUCLEOTIDE SEQUENCE</scope>
    <source>
        <strain evidence="1">FL966</strain>
    </source>
</reference>
<proteinExistence type="predicted"/>
<accession>A0A9N8VTT0</accession>
<organism evidence="1 2">
    <name type="scientific">Cetraspora pellucida</name>
    <dbReference type="NCBI Taxonomy" id="1433469"/>
    <lineage>
        <taxon>Eukaryota</taxon>
        <taxon>Fungi</taxon>
        <taxon>Fungi incertae sedis</taxon>
        <taxon>Mucoromycota</taxon>
        <taxon>Glomeromycotina</taxon>
        <taxon>Glomeromycetes</taxon>
        <taxon>Diversisporales</taxon>
        <taxon>Gigasporaceae</taxon>
        <taxon>Cetraspora</taxon>
    </lineage>
</organism>
<evidence type="ECO:0000313" key="1">
    <source>
        <dbReference type="EMBL" id="CAG8460291.1"/>
    </source>
</evidence>
<dbReference type="PANTHER" id="PTHR34415:SF1">
    <property type="entry name" value="INTEGRASE CATALYTIC DOMAIN-CONTAINING PROTEIN"/>
    <property type="match status" value="1"/>
</dbReference>
<dbReference type="OrthoDB" id="2480849at2759"/>